<protein>
    <recommendedName>
        <fullName evidence="6">Hikeshi-like domain-containing protein</fullName>
    </recommendedName>
</protein>
<keyword evidence="5" id="KW-1185">Reference proteome</keyword>
<organism evidence="4 5">
    <name type="scientific">Bemisia tabaci</name>
    <name type="common">Sweetpotato whitefly</name>
    <name type="synonym">Aleurodes tabaci</name>
    <dbReference type="NCBI Taxonomy" id="7038"/>
    <lineage>
        <taxon>Eukaryota</taxon>
        <taxon>Metazoa</taxon>
        <taxon>Ecdysozoa</taxon>
        <taxon>Arthropoda</taxon>
        <taxon>Hexapoda</taxon>
        <taxon>Insecta</taxon>
        <taxon>Pterygota</taxon>
        <taxon>Neoptera</taxon>
        <taxon>Paraneoptera</taxon>
        <taxon>Hemiptera</taxon>
        <taxon>Sternorrhyncha</taxon>
        <taxon>Aleyrodoidea</taxon>
        <taxon>Aleyrodidae</taxon>
        <taxon>Aleyrodinae</taxon>
        <taxon>Bemisia</taxon>
    </lineage>
</organism>
<proteinExistence type="inferred from homology"/>
<dbReference type="InterPro" id="IPR031318">
    <property type="entry name" value="OPI10"/>
</dbReference>
<dbReference type="GO" id="GO:0061608">
    <property type="term" value="F:nuclear import signal receptor activity"/>
    <property type="evidence" value="ECO:0007669"/>
    <property type="project" value="TreeGrafter"/>
</dbReference>
<dbReference type="Pfam" id="PF21057">
    <property type="entry name" value="Hikeshi-like_C"/>
    <property type="match status" value="1"/>
</dbReference>
<evidence type="ECO:0000259" key="3">
    <source>
        <dbReference type="Pfam" id="PF21057"/>
    </source>
</evidence>
<evidence type="ECO:0000259" key="2">
    <source>
        <dbReference type="Pfam" id="PF05603"/>
    </source>
</evidence>
<dbReference type="AlphaFoldDB" id="A0A9P0F730"/>
<feature type="domain" description="Hikeshi-like C-terminal" evidence="3">
    <location>
        <begin position="143"/>
        <end position="202"/>
    </location>
</feature>
<evidence type="ECO:0000313" key="5">
    <source>
        <dbReference type="Proteomes" id="UP001152759"/>
    </source>
</evidence>
<name>A0A9P0F730_BEMTA</name>
<dbReference type="GO" id="GO:0005829">
    <property type="term" value="C:cytosol"/>
    <property type="evidence" value="ECO:0007669"/>
    <property type="project" value="TreeGrafter"/>
</dbReference>
<dbReference type="GO" id="GO:0006606">
    <property type="term" value="P:protein import into nucleus"/>
    <property type="evidence" value="ECO:0007669"/>
    <property type="project" value="TreeGrafter"/>
</dbReference>
<evidence type="ECO:0000313" key="4">
    <source>
        <dbReference type="EMBL" id="CAH0394758.1"/>
    </source>
</evidence>
<dbReference type="PANTHER" id="PTHR12925">
    <property type="entry name" value="HIKESHI FAMILY MEMBER"/>
    <property type="match status" value="1"/>
</dbReference>
<evidence type="ECO:0000256" key="1">
    <source>
        <dbReference type="ARBA" id="ARBA00006623"/>
    </source>
</evidence>
<evidence type="ECO:0008006" key="6">
    <source>
        <dbReference type="Google" id="ProtNLM"/>
    </source>
</evidence>
<sequence length="205" mass="22856">MANAMFGVIVSGRQVQTNFEFNGSTQFLITIPDADNINHIVVFLTGATLFPDGMAGLVYFSWPDPFAPPSFQLLGCLSNEKPSAIFKISNLKRSGEGDQVNSFPFGTQAISHVAQIGISIEPINIVAQQNQILESASESNKAKFVEFTEKTVQYLFNYVCSFSVSPTQALQNPNEPYIPMSAIKNWYETFRRKLELNPNFWQALN</sequence>
<dbReference type="Proteomes" id="UP001152759">
    <property type="component" value="Chromosome 8"/>
</dbReference>
<dbReference type="OrthoDB" id="10248398at2759"/>
<dbReference type="InterPro" id="IPR048364">
    <property type="entry name" value="Hikeshi-like_C"/>
</dbReference>
<feature type="domain" description="Hikeshi-like N-terminal" evidence="2">
    <location>
        <begin position="9"/>
        <end position="135"/>
    </location>
</feature>
<dbReference type="PANTHER" id="PTHR12925:SF0">
    <property type="entry name" value="PROTEIN HIKESHI"/>
    <property type="match status" value="1"/>
</dbReference>
<dbReference type="Pfam" id="PF05603">
    <property type="entry name" value="Hikeshi-like_N"/>
    <property type="match status" value="1"/>
</dbReference>
<dbReference type="InterPro" id="IPR008493">
    <property type="entry name" value="Hikeshi-like_N"/>
</dbReference>
<reference evidence="4" key="1">
    <citation type="submission" date="2021-12" db="EMBL/GenBank/DDBJ databases">
        <authorList>
            <person name="King R."/>
        </authorList>
    </citation>
    <scope>NUCLEOTIDE SEQUENCE</scope>
</reference>
<gene>
    <name evidence="4" type="ORF">BEMITA_LOCUS13019</name>
</gene>
<dbReference type="GO" id="GO:0030544">
    <property type="term" value="F:Hsp70 protein binding"/>
    <property type="evidence" value="ECO:0007669"/>
    <property type="project" value="TreeGrafter"/>
</dbReference>
<accession>A0A9P0F730</accession>
<dbReference type="KEGG" id="btab:109030248"/>
<comment type="similarity">
    <text evidence="1">Belongs to the OPI10 family.</text>
</comment>
<dbReference type="EMBL" id="OU963869">
    <property type="protein sequence ID" value="CAH0394758.1"/>
    <property type="molecule type" value="Genomic_DNA"/>
</dbReference>
<dbReference type="GO" id="GO:0005634">
    <property type="term" value="C:nucleus"/>
    <property type="evidence" value="ECO:0007669"/>
    <property type="project" value="TreeGrafter"/>
</dbReference>